<evidence type="ECO:0000256" key="7">
    <source>
        <dbReference type="ARBA" id="ARBA00024603"/>
    </source>
</evidence>
<evidence type="ECO:0000256" key="9">
    <source>
        <dbReference type="RuleBase" id="RU003435"/>
    </source>
</evidence>
<dbReference type="Pfam" id="PF01432">
    <property type="entry name" value="Peptidase_M3"/>
    <property type="match status" value="1"/>
</dbReference>
<dbReference type="PANTHER" id="PTHR11804">
    <property type="entry name" value="PROTEASE M3 THIMET OLIGOPEPTIDASE-RELATED"/>
    <property type="match status" value="1"/>
</dbReference>
<accession>A0ABV3S9R1</accession>
<dbReference type="EMBL" id="JBAKFJ010000001">
    <property type="protein sequence ID" value="MEX0386862.1"/>
    <property type="molecule type" value="Genomic_DNA"/>
</dbReference>
<dbReference type="Gene3D" id="3.40.390.10">
    <property type="entry name" value="Collagenase (Catalytic Domain)"/>
    <property type="match status" value="1"/>
</dbReference>
<sequence length="679" mass="76881">MTNPLLTESGLPRFSEIRPEHIQPAVEQVLADNRAAIDEITADTAPHTWQSLVAPLERLEDRLEKVWSPVSHLNAVMNSEALREAYNTCLPLLSAYHTEMGQNTALYGAFRELRESDDYERLEQDQRQTVDNALRDFELAGVALEDSAKRRYAAIAARLAELSSKFQENLLDATDAWHRDTTDREELAGIPESALGVMQQNARQAGVDGWRISLDMPVVQAVLAHAHGRELRREVYEAFTTRASDTGPHAGRWDNHPIMAEILDLRQEQAELLGYPNYAELSLAPKMADSAEQVVAFLEDLAQRARPVAEREYTELLAFARERDGLEALEAWDVGYYSERLREARYQLSPEDLRPWFQADRVMAGLFAVVERLFGIHIVERDDVETWHDDVRFYEIHDDEGDLRGQFYTDLYARAHKRGGAWMATARGRMTHDGGLQTPVAFLTCNFTPPVGGKPALITHSEVETLFHEFGHGLHHMLTRVNAASVAGINGVAWDAVELPSQFLENWCWEREALDLFARHHETGEPIPEGLFERMTEARNFQAAMQMVRQLEFSLFDLRLHVEHDRVAGERIFALLDEVRDQVAVVRPPAFNRFPNSFAHIFAGGYAAGYYSYKWAEVLSADAFARFSEEGIFNPVTGRAFLEHILEKGGSEDAAKLFRDFRGREPSIEPLLRASGLAA</sequence>
<feature type="domain" description="Peptidase M3A/M3B catalytic" evidence="10">
    <location>
        <begin position="223"/>
        <end position="676"/>
    </location>
</feature>
<keyword evidence="5 9" id="KW-0862">Zinc</keyword>
<dbReference type="InterPro" id="IPR024077">
    <property type="entry name" value="Neurolysin/TOP_dom2"/>
</dbReference>
<gene>
    <name evidence="12" type="primary">prlC</name>
    <name evidence="12" type="ORF">V6X64_07655</name>
</gene>
<dbReference type="Pfam" id="PF19310">
    <property type="entry name" value="TOP_N"/>
    <property type="match status" value="1"/>
</dbReference>
<keyword evidence="6 9" id="KW-0482">Metalloprotease</keyword>
<keyword evidence="3 9" id="KW-0479">Metal-binding</keyword>
<evidence type="ECO:0000256" key="8">
    <source>
        <dbReference type="ARBA" id="ARBA00026100"/>
    </source>
</evidence>
<organism evidence="12 13">
    <name type="scientific">Spiribacter onubensis</name>
    <dbReference type="NCBI Taxonomy" id="3122420"/>
    <lineage>
        <taxon>Bacteria</taxon>
        <taxon>Pseudomonadati</taxon>
        <taxon>Pseudomonadota</taxon>
        <taxon>Gammaproteobacteria</taxon>
        <taxon>Chromatiales</taxon>
        <taxon>Ectothiorhodospiraceae</taxon>
        <taxon>Spiribacter</taxon>
    </lineage>
</organism>
<dbReference type="Gene3D" id="1.10.1370.10">
    <property type="entry name" value="Neurolysin, domain 3"/>
    <property type="match status" value="1"/>
</dbReference>
<comment type="similarity">
    <text evidence="1 9">Belongs to the peptidase M3 family.</text>
</comment>
<evidence type="ECO:0000256" key="6">
    <source>
        <dbReference type="ARBA" id="ARBA00023049"/>
    </source>
</evidence>
<keyword evidence="2 9" id="KW-0645">Protease</keyword>
<dbReference type="Proteomes" id="UP001556653">
    <property type="component" value="Unassembled WGS sequence"/>
</dbReference>
<dbReference type="InterPro" id="IPR045090">
    <property type="entry name" value="Pept_M3A_M3B"/>
</dbReference>
<evidence type="ECO:0000256" key="3">
    <source>
        <dbReference type="ARBA" id="ARBA00022723"/>
    </source>
</evidence>
<protein>
    <recommendedName>
        <fullName evidence="8">oligopeptidase A</fullName>
        <ecNumber evidence="8">3.4.24.70</ecNumber>
    </recommendedName>
</protein>
<dbReference type="PANTHER" id="PTHR11804:SF84">
    <property type="entry name" value="SACCHAROLYSIN"/>
    <property type="match status" value="1"/>
</dbReference>
<evidence type="ECO:0000256" key="5">
    <source>
        <dbReference type="ARBA" id="ARBA00022833"/>
    </source>
</evidence>
<dbReference type="Gene3D" id="1.20.1050.40">
    <property type="entry name" value="Endopeptidase. Chain P, domain 1"/>
    <property type="match status" value="1"/>
</dbReference>
<dbReference type="InterPro" id="IPR045666">
    <property type="entry name" value="OpdA_N"/>
</dbReference>
<evidence type="ECO:0000313" key="12">
    <source>
        <dbReference type="EMBL" id="MEX0386862.1"/>
    </source>
</evidence>
<dbReference type="RefSeq" id="WP_367967333.1">
    <property type="nucleotide sequence ID" value="NZ_JBAKFJ010000001.1"/>
</dbReference>
<reference evidence="12 13" key="1">
    <citation type="submission" date="2024-02" db="EMBL/GenBank/DDBJ databases">
        <title>New especies of Spiribacter isolated from saline water.</title>
        <authorList>
            <person name="Leon M.J."/>
            <person name="De La Haba R."/>
            <person name="Sanchez-Porro C."/>
            <person name="Ventosa A."/>
        </authorList>
    </citation>
    <scope>NUCLEOTIDE SEQUENCE [LARGE SCALE GENOMIC DNA]</scope>
    <source>
        <strain evidence="13">ag22IC4-227</strain>
    </source>
</reference>
<keyword evidence="13" id="KW-1185">Reference proteome</keyword>
<keyword evidence="4 9" id="KW-0378">Hydrolase</keyword>
<comment type="catalytic activity">
    <reaction evidence="7">
        <text>Hydrolysis of oligopeptides, with broad specificity. Gly or Ala commonly occur as P1 or P1' residues, but more distant residues are also important, as is shown by the fact that Z-Gly-Pro-Gly-|-Gly-Pro-Ala is cleaved, but not Z-(Gly)(5).</text>
        <dbReference type="EC" id="3.4.24.70"/>
    </reaction>
</comment>
<evidence type="ECO:0000256" key="1">
    <source>
        <dbReference type="ARBA" id="ARBA00006040"/>
    </source>
</evidence>
<name>A0ABV3S9R1_9GAMM</name>
<dbReference type="NCBIfam" id="NF008159">
    <property type="entry name" value="PRK10911.1"/>
    <property type="match status" value="1"/>
</dbReference>
<evidence type="ECO:0000259" key="11">
    <source>
        <dbReference type="Pfam" id="PF19310"/>
    </source>
</evidence>
<evidence type="ECO:0000256" key="2">
    <source>
        <dbReference type="ARBA" id="ARBA00022670"/>
    </source>
</evidence>
<dbReference type="EC" id="3.4.24.70" evidence="8"/>
<comment type="cofactor">
    <cofactor evidence="9">
        <name>Zn(2+)</name>
        <dbReference type="ChEBI" id="CHEBI:29105"/>
    </cofactor>
    <text evidence="9">Binds 1 zinc ion.</text>
</comment>
<dbReference type="InterPro" id="IPR024080">
    <property type="entry name" value="Neurolysin/TOP_N"/>
</dbReference>
<dbReference type="CDD" id="cd06456">
    <property type="entry name" value="M3A_DCP"/>
    <property type="match status" value="1"/>
</dbReference>
<dbReference type="GO" id="GO:0004222">
    <property type="term" value="F:metalloendopeptidase activity"/>
    <property type="evidence" value="ECO:0007669"/>
    <property type="project" value="UniProtKB-EC"/>
</dbReference>
<dbReference type="InterPro" id="IPR034005">
    <property type="entry name" value="M3A_DCP"/>
</dbReference>
<comment type="caution">
    <text evidence="12">The sequence shown here is derived from an EMBL/GenBank/DDBJ whole genome shotgun (WGS) entry which is preliminary data.</text>
</comment>
<proteinExistence type="inferred from homology"/>
<dbReference type="InterPro" id="IPR001567">
    <property type="entry name" value="Pept_M3A_M3B_dom"/>
</dbReference>
<dbReference type="InterPro" id="IPR024079">
    <property type="entry name" value="MetalloPept_cat_dom_sf"/>
</dbReference>
<dbReference type="SUPFAM" id="SSF55486">
    <property type="entry name" value="Metalloproteases ('zincins'), catalytic domain"/>
    <property type="match status" value="1"/>
</dbReference>
<evidence type="ECO:0000313" key="13">
    <source>
        <dbReference type="Proteomes" id="UP001556653"/>
    </source>
</evidence>
<evidence type="ECO:0000259" key="10">
    <source>
        <dbReference type="Pfam" id="PF01432"/>
    </source>
</evidence>
<feature type="domain" description="Oligopeptidase A N-terminal" evidence="11">
    <location>
        <begin position="27"/>
        <end position="149"/>
    </location>
</feature>
<evidence type="ECO:0000256" key="4">
    <source>
        <dbReference type="ARBA" id="ARBA00022801"/>
    </source>
</evidence>